<name>A0ABV3D2M4_STREX</name>
<evidence type="ECO:0000256" key="1">
    <source>
        <dbReference type="SAM" id="MobiDB-lite"/>
    </source>
</evidence>
<keyword evidence="3" id="KW-1185">Reference proteome</keyword>
<reference evidence="2 3" key="1">
    <citation type="submission" date="2024-06" db="EMBL/GenBank/DDBJ databases">
        <title>The Natural Products Discovery Center: Release of the First 8490 Sequenced Strains for Exploring Actinobacteria Biosynthetic Diversity.</title>
        <authorList>
            <person name="Kalkreuter E."/>
            <person name="Kautsar S.A."/>
            <person name="Yang D."/>
            <person name="Bader C.D."/>
            <person name="Teijaro C.N."/>
            <person name="Fluegel L."/>
            <person name="Davis C.M."/>
            <person name="Simpson J.R."/>
            <person name="Lauterbach L."/>
            <person name="Steele A.D."/>
            <person name="Gui C."/>
            <person name="Meng S."/>
            <person name="Li G."/>
            <person name="Viehrig K."/>
            <person name="Ye F."/>
            <person name="Su P."/>
            <person name="Kiefer A.F."/>
            <person name="Nichols A."/>
            <person name="Cepeda A.J."/>
            <person name="Yan W."/>
            <person name="Fan B."/>
            <person name="Jiang Y."/>
            <person name="Adhikari A."/>
            <person name="Zheng C.-J."/>
            <person name="Schuster L."/>
            <person name="Cowan T.M."/>
            <person name="Smanski M.J."/>
            <person name="Chevrette M.G."/>
            <person name="De Carvalho L.P.S."/>
            <person name="Shen B."/>
        </authorList>
    </citation>
    <scope>NUCLEOTIDE SEQUENCE [LARGE SCALE GENOMIC DNA]</scope>
    <source>
        <strain evidence="2 3">NPDC045705</strain>
    </source>
</reference>
<evidence type="ECO:0000313" key="3">
    <source>
        <dbReference type="Proteomes" id="UP001551210"/>
    </source>
</evidence>
<protein>
    <submittedName>
        <fullName evidence="2">Uncharacterized protein</fullName>
    </submittedName>
</protein>
<feature type="region of interest" description="Disordered" evidence="1">
    <location>
        <begin position="1"/>
        <end position="22"/>
    </location>
</feature>
<evidence type="ECO:0000313" key="2">
    <source>
        <dbReference type="EMBL" id="MEU7296731.1"/>
    </source>
</evidence>
<dbReference type="Proteomes" id="UP001551210">
    <property type="component" value="Unassembled WGS sequence"/>
</dbReference>
<comment type="caution">
    <text evidence="2">The sequence shown here is derived from an EMBL/GenBank/DDBJ whole genome shotgun (WGS) entry which is preliminary data.</text>
</comment>
<gene>
    <name evidence="2" type="ORF">AB0A76_26570</name>
</gene>
<sequence length="127" mass="13931">MGRGTDPGTLRPVTDGLDATRFPGSAQYEAHQRARAEHLHTDLAKALQERSEAWDDLNALADDDDDTGVDHPVNVQVVTVCRNLAEIYQDLALAESAFSHEYEAEAGNFTRAGYRFAEHGQLGYAAE</sequence>
<organism evidence="2 3">
    <name type="scientific">Streptomyces exfoliatus</name>
    <name type="common">Streptomyces hydrogenans</name>
    <dbReference type="NCBI Taxonomy" id="1905"/>
    <lineage>
        <taxon>Bacteria</taxon>
        <taxon>Bacillati</taxon>
        <taxon>Actinomycetota</taxon>
        <taxon>Actinomycetes</taxon>
        <taxon>Kitasatosporales</taxon>
        <taxon>Streptomycetaceae</taxon>
        <taxon>Streptomyces</taxon>
    </lineage>
</organism>
<proteinExistence type="predicted"/>
<dbReference type="RefSeq" id="WP_359213123.1">
    <property type="nucleotide sequence ID" value="NZ_JBEZAM010000048.1"/>
</dbReference>
<dbReference type="EMBL" id="JBEZAM010000048">
    <property type="protein sequence ID" value="MEU7296731.1"/>
    <property type="molecule type" value="Genomic_DNA"/>
</dbReference>
<accession>A0ABV3D2M4</accession>